<feature type="compositionally biased region" description="Basic and acidic residues" evidence="3">
    <location>
        <begin position="362"/>
        <end position="371"/>
    </location>
</feature>
<dbReference type="SUPFAM" id="SSF55753">
    <property type="entry name" value="Actin depolymerizing proteins"/>
    <property type="match status" value="1"/>
</dbReference>
<dbReference type="FunCoup" id="K0KMN2">
    <property type="interactions" value="582"/>
</dbReference>
<dbReference type="CDD" id="cd11281">
    <property type="entry name" value="ADF_drebrin_like"/>
    <property type="match status" value="1"/>
</dbReference>
<dbReference type="InterPro" id="IPR002108">
    <property type="entry name" value="ADF-H"/>
</dbReference>
<feature type="compositionally biased region" description="Low complexity" evidence="3">
    <location>
        <begin position="182"/>
        <end position="204"/>
    </location>
</feature>
<feature type="domain" description="ADF-H" evidence="5">
    <location>
        <begin position="5"/>
        <end position="132"/>
    </location>
</feature>
<dbReference type="PANTHER" id="PTHR10829">
    <property type="entry name" value="CORTACTIN AND DREBRIN"/>
    <property type="match status" value="1"/>
</dbReference>
<dbReference type="PANTHER" id="PTHR10829:SF25">
    <property type="entry name" value="DREBRIN-LIKE PROTEIN"/>
    <property type="match status" value="1"/>
</dbReference>
<feature type="compositionally biased region" description="Pro residues" evidence="3">
    <location>
        <begin position="482"/>
        <end position="494"/>
    </location>
</feature>
<organism evidence="6 7">
    <name type="scientific">Wickerhamomyces ciferrii (strain ATCC 14091 / BCRC 22168 / CBS 111 / JCM 3599 / NBRC 0793 / NRRL Y-1031 F-60-10)</name>
    <name type="common">Yeast</name>
    <name type="synonym">Pichia ciferrii</name>
    <dbReference type="NCBI Taxonomy" id="1206466"/>
    <lineage>
        <taxon>Eukaryota</taxon>
        <taxon>Fungi</taxon>
        <taxon>Dikarya</taxon>
        <taxon>Ascomycota</taxon>
        <taxon>Saccharomycotina</taxon>
        <taxon>Saccharomycetes</taxon>
        <taxon>Phaffomycetales</taxon>
        <taxon>Wickerhamomycetaceae</taxon>
        <taxon>Wickerhamomyces</taxon>
    </lineage>
</organism>
<dbReference type="InterPro" id="IPR001452">
    <property type="entry name" value="SH3_domain"/>
</dbReference>
<evidence type="ECO:0000313" key="6">
    <source>
        <dbReference type="EMBL" id="CCH42373.1"/>
    </source>
</evidence>
<accession>K0KMN2</accession>
<dbReference type="SUPFAM" id="SSF50044">
    <property type="entry name" value="SH3-domain"/>
    <property type="match status" value="1"/>
</dbReference>
<evidence type="ECO:0000256" key="3">
    <source>
        <dbReference type="SAM" id="MobiDB-lite"/>
    </source>
</evidence>
<evidence type="ECO:0000259" key="4">
    <source>
        <dbReference type="PROSITE" id="PS50002"/>
    </source>
</evidence>
<dbReference type="Pfam" id="PF00018">
    <property type="entry name" value="SH3_1"/>
    <property type="match status" value="1"/>
</dbReference>
<dbReference type="GO" id="GO:0030833">
    <property type="term" value="P:regulation of actin filament polymerization"/>
    <property type="evidence" value="ECO:0007669"/>
    <property type="project" value="TreeGrafter"/>
</dbReference>
<feature type="region of interest" description="Disordered" evidence="3">
    <location>
        <begin position="141"/>
        <end position="533"/>
    </location>
</feature>
<dbReference type="CDD" id="cd11819">
    <property type="entry name" value="SH3_Cortactin_like"/>
    <property type="match status" value="1"/>
</dbReference>
<dbReference type="InterPro" id="IPR036028">
    <property type="entry name" value="SH3-like_dom_sf"/>
</dbReference>
<dbReference type="GO" id="GO:0030427">
    <property type="term" value="C:site of polarized growth"/>
    <property type="evidence" value="ECO:0007669"/>
    <property type="project" value="TreeGrafter"/>
</dbReference>
<dbReference type="PRINTS" id="PR00452">
    <property type="entry name" value="SH3DOMAIN"/>
</dbReference>
<feature type="compositionally biased region" description="Low complexity" evidence="3">
    <location>
        <begin position="586"/>
        <end position="598"/>
    </location>
</feature>
<gene>
    <name evidence="6" type="primary">ABP1</name>
    <name evidence="6" type="ORF">BN7_1918</name>
</gene>
<evidence type="ECO:0000259" key="5">
    <source>
        <dbReference type="PROSITE" id="PS51263"/>
    </source>
</evidence>
<dbReference type="EMBL" id="CAIF01000043">
    <property type="protein sequence ID" value="CCH42373.1"/>
    <property type="molecule type" value="Genomic_DNA"/>
</dbReference>
<feature type="compositionally biased region" description="Basic and acidic residues" evidence="3">
    <location>
        <begin position="418"/>
        <end position="430"/>
    </location>
</feature>
<dbReference type="AlphaFoldDB" id="K0KMN2"/>
<dbReference type="GO" id="GO:0030864">
    <property type="term" value="C:cortical actin cytoskeleton"/>
    <property type="evidence" value="ECO:0007669"/>
    <property type="project" value="TreeGrafter"/>
</dbReference>
<feature type="compositionally biased region" description="Basic and acidic residues" evidence="3">
    <location>
        <begin position="244"/>
        <end position="278"/>
    </location>
</feature>
<evidence type="ECO:0000256" key="1">
    <source>
        <dbReference type="ARBA" id="ARBA00022443"/>
    </source>
</evidence>
<protein>
    <submittedName>
        <fullName evidence="6">Actin-binding protein</fullName>
    </submittedName>
</protein>
<dbReference type="Pfam" id="PF00241">
    <property type="entry name" value="Cofilin_ADF"/>
    <property type="match status" value="1"/>
</dbReference>
<dbReference type="HOGENOM" id="CLU_459326_0_0_1"/>
<feature type="compositionally biased region" description="Acidic residues" evidence="3">
    <location>
        <begin position="345"/>
        <end position="358"/>
    </location>
</feature>
<dbReference type="eggNOG" id="KOG3655">
    <property type="taxonomic scope" value="Eukaryota"/>
</dbReference>
<feature type="compositionally biased region" description="Low complexity" evidence="3">
    <location>
        <begin position="148"/>
        <end position="160"/>
    </location>
</feature>
<evidence type="ECO:0000313" key="7">
    <source>
        <dbReference type="Proteomes" id="UP000009328"/>
    </source>
</evidence>
<sequence>MEQINLSTHGKEIQKAYEQVVRGDPSITWVIYGPDSQKAYKVNEQGTEFDEFLESFDESQIQFGLARVNPPGSDVQKNLLIGWCPDSAPIKSRSSFAQNFAEVSRLLKGYHIQVTARDTDDLDRNDLLSRVSAAAGARYSIQSARSNAPTSSSSSSFAPKPFKPKTVETPKPKPAPTPAPAPKAAEPQVIKPSPSSIAKAKAASTSNDDDWNEPEIKERDFSKDPLKPNTSTYKPIGRVNLQDVIKEEKSRPDPRLEIEQLKEKEKLKKEKELDDYLKTKSASFGAKPPAPASGLNKDSDKVVGGISKSFGTENGKTPAQIWAEKKQKSSNSTPEASAPSTKPEETEETEDQEEEEANVSDLKSKFDKLNTDGHPSPGLQSAQPEITKVDKPYDFQKNAPPAFKSGIPSPGIKSAYPGEERPAFPGRDGDVPEQDEEEEEEEKEEPKEEPEEEEKPPVLPSRGAAAAPPPPPSRSANATPTPSLPPRAPVAAPEPEPEPEVEEQEPEPEVEEETEETGATAIAEYDYEASEDNEITFVEGQKIINIQFVDEDWWLGETESGDKGLFPANYDEKYQKAMYKPKKQQQKQQQQQQQPKQQQKPKEESKPVESVTPVEKKDKKESKKEDKVTKPSFDLGKYKGKSLSKVIKKLSKDEQKDLLKKIQITKDGKLELKL</sequence>
<proteinExistence type="predicted"/>
<feature type="compositionally biased region" description="Polar residues" evidence="3">
    <location>
        <begin position="329"/>
        <end position="340"/>
    </location>
</feature>
<feature type="compositionally biased region" description="Pro residues" evidence="3">
    <location>
        <begin position="172"/>
        <end position="181"/>
    </location>
</feature>
<name>K0KMN2_WICCF</name>
<feature type="compositionally biased region" description="Acidic residues" evidence="3">
    <location>
        <begin position="495"/>
        <end position="516"/>
    </location>
</feature>
<keyword evidence="1 2" id="KW-0728">SH3 domain</keyword>
<dbReference type="InterPro" id="IPR029006">
    <property type="entry name" value="ADF-H/Gelsolin-like_dom_sf"/>
</dbReference>
<dbReference type="InParanoid" id="K0KMN2"/>
<dbReference type="SMART" id="SM00326">
    <property type="entry name" value="SH3"/>
    <property type="match status" value="1"/>
</dbReference>
<dbReference type="GO" id="GO:0005884">
    <property type="term" value="C:actin filament"/>
    <property type="evidence" value="ECO:0007669"/>
    <property type="project" value="TreeGrafter"/>
</dbReference>
<feature type="region of interest" description="Disordered" evidence="3">
    <location>
        <begin position="557"/>
        <end position="637"/>
    </location>
</feature>
<dbReference type="PROSITE" id="PS50002">
    <property type="entry name" value="SH3"/>
    <property type="match status" value="1"/>
</dbReference>
<reference evidence="6 7" key="1">
    <citation type="journal article" date="2012" name="Eukaryot. Cell">
        <title>Draft genome sequence of Wickerhamomyces ciferrii NRRL Y-1031 F-60-10.</title>
        <authorList>
            <person name="Schneider J."/>
            <person name="Andrea H."/>
            <person name="Blom J."/>
            <person name="Jaenicke S."/>
            <person name="Ruckert C."/>
            <person name="Schorsch C."/>
            <person name="Szczepanowski R."/>
            <person name="Farwick M."/>
            <person name="Goesmann A."/>
            <person name="Puhler A."/>
            <person name="Schaffer S."/>
            <person name="Tauch A."/>
            <person name="Kohler T."/>
            <person name="Brinkrolf K."/>
        </authorList>
    </citation>
    <scope>NUCLEOTIDE SEQUENCE [LARGE SCALE GENOMIC DNA]</scope>
    <source>
        <strain evidence="7">ATCC 14091 / BCRC 22168 / CBS 111 / JCM 3599 / NBRC 0793 / NRRL Y-1031 F-60-10</strain>
    </source>
</reference>
<evidence type="ECO:0000256" key="2">
    <source>
        <dbReference type="PROSITE-ProRule" id="PRU00192"/>
    </source>
</evidence>
<dbReference type="Proteomes" id="UP000009328">
    <property type="component" value="Unassembled WGS sequence"/>
</dbReference>
<dbReference type="PROSITE" id="PS51263">
    <property type="entry name" value="ADF_H"/>
    <property type="match status" value="1"/>
</dbReference>
<dbReference type="Gene3D" id="2.30.30.40">
    <property type="entry name" value="SH3 Domains"/>
    <property type="match status" value="1"/>
</dbReference>
<feature type="compositionally biased region" description="Basic and acidic residues" evidence="3">
    <location>
        <begin position="614"/>
        <end position="629"/>
    </location>
</feature>
<feature type="domain" description="SH3" evidence="4">
    <location>
        <begin position="516"/>
        <end position="576"/>
    </location>
</feature>
<dbReference type="Gene3D" id="3.40.20.10">
    <property type="entry name" value="Severin"/>
    <property type="match status" value="1"/>
</dbReference>
<keyword evidence="7" id="KW-1185">Reference proteome</keyword>
<feature type="compositionally biased region" description="Basic and acidic residues" evidence="3">
    <location>
        <begin position="214"/>
        <end position="226"/>
    </location>
</feature>
<dbReference type="STRING" id="1206466.K0KMN2"/>
<dbReference type="SMART" id="SM00102">
    <property type="entry name" value="ADF"/>
    <property type="match status" value="1"/>
</dbReference>
<dbReference type="GO" id="GO:0051015">
    <property type="term" value="F:actin filament binding"/>
    <property type="evidence" value="ECO:0007669"/>
    <property type="project" value="TreeGrafter"/>
</dbReference>
<feature type="compositionally biased region" description="Acidic residues" evidence="3">
    <location>
        <begin position="431"/>
        <end position="454"/>
    </location>
</feature>
<comment type="caution">
    <text evidence="6">The sequence shown here is derived from an EMBL/GenBank/DDBJ whole genome shotgun (WGS) entry which is preliminary data.</text>
</comment>